<keyword evidence="12" id="KW-0031">Aminopeptidase</keyword>
<name>A0A2Z4G8Q2_9BACT</name>
<organism evidence="12 13">
    <name type="scientific">Arcticibacterium luteifluviistationis</name>
    <dbReference type="NCBI Taxonomy" id="1784714"/>
    <lineage>
        <taxon>Bacteria</taxon>
        <taxon>Pseudomonadati</taxon>
        <taxon>Bacteroidota</taxon>
        <taxon>Cytophagia</taxon>
        <taxon>Cytophagales</taxon>
        <taxon>Leadbetterellaceae</taxon>
        <taxon>Arcticibacterium</taxon>
    </lineage>
</organism>
<protein>
    <recommendedName>
        <fullName evidence="4">Xaa-Pro aminopeptidase</fullName>
        <ecNumber evidence="4">3.4.11.9</ecNumber>
    </recommendedName>
</protein>
<dbReference type="AlphaFoldDB" id="A0A2Z4G8Q2"/>
<dbReference type="KEGG" id="als:DJ013_04880"/>
<dbReference type="GO" id="GO:0070006">
    <property type="term" value="F:metalloaminopeptidase activity"/>
    <property type="evidence" value="ECO:0007669"/>
    <property type="project" value="InterPro"/>
</dbReference>
<evidence type="ECO:0000313" key="13">
    <source>
        <dbReference type="Proteomes" id="UP000249873"/>
    </source>
</evidence>
<dbReference type="GO" id="GO:0006508">
    <property type="term" value="P:proteolysis"/>
    <property type="evidence" value="ECO:0007669"/>
    <property type="project" value="UniProtKB-KW"/>
</dbReference>
<dbReference type="GO" id="GO:0030145">
    <property type="term" value="F:manganese ion binding"/>
    <property type="evidence" value="ECO:0007669"/>
    <property type="project" value="InterPro"/>
</dbReference>
<comment type="catalytic activity">
    <reaction evidence="1">
        <text>Release of any N-terminal amino acid, including proline, that is linked to proline, even from a dipeptide or tripeptide.</text>
        <dbReference type="EC" id="3.4.11.9"/>
    </reaction>
</comment>
<keyword evidence="6 10" id="KW-0479">Metal-binding</keyword>
<comment type="similarity">
    <text evidence="3 10">Belongs to the peptidase M24B family.</text>
</comment>
<evidence type="ECO:0000259" key="11">
    <source>
        <dbReference type="SMART" id="SM01011"/>
    </source>
</evidence>
<sequence>MRYTPLPKELYIKNRKKLKAALKKNSIALLTSNDVLPTNADGIMGFKQNSDLFYLTGIDQEETYLLLFPDHPKKKFREILFIRETNEHLKIWEGEKLSKEQAQILSGIETVKWSDEIDDFLDENIDLACKVYLNTNEHTGRNEDFISENIQFNKWIRKAFGVKKPKKLAPILWELRSVKEPDEIAQIKKAIAISKSALQAFAQKLKPGIPEYELEAELTYQFLLNKSRGHAFQPIVASGKNACVLHYISNDEACQDGDLVLLDFGAEYGNYNADITRCFPVNGKFTKRQKDVYNAVLAVFKYSKERIVVGNTMANLRQETARFMEKQLVSLGLLTQKEIDKQDPKKPLYRKYFPHGVSHYLGLDVHDVGPKDAEFKAGMLFTCEPGIYISEEGIGIRLENDILITENGNIDLAADIPIEVADIEAMMAKA</sequence>
<dbReference type="SUPFAM" id="SSF53092">
    <property type="entry name" value="Creatinase/prolidase N-terminal domain"/>
    <property type="match status" value="1"/>
</dbReference>
<dbReference type="SUPFAM" id="SSF55920">
    <property type="entry name" value="Creatinase/aminopeptidase"/>
    <property type="match status" value="1"/>
</dbReference>
<dbReference type="PANTHER" id="PTHR43226:SF4">
    <property type="entry name" value="XAA-PRO AMINOPEPTIDASE 3"/>
    <property type="match status" value="1"/>
</dbReference>
<dbReference type="InterPro" id="IPR052433">
    <property type="entry name" value="X-Pro_dipept-like"/>
</dbReference>
<gene>
    <name evidence="12" type="ORF">DJ013_04880</name>
</gene>
<evidence type="ECO:0000313" key="12">
    <source>
        <dbReference type="EMBL" id="AWV97534.1"/>
    </source>
</evidence>
<keyword evidence="8" id="KW-0482">Metalloprotease</keyword>
<feature type="domain" description="Aminopeptidase P N-terminal" evidence="11">
    <location>
        <begin position="6"/>
        <end position="142"/>
    </location>
</feature>
<dbReference type="InterPro" id="IPR007865">
    <property type="entry name" value="Aminopep_P_N"/>
</dbReference>
<keyword evidence="5" id="KW-0645">Protease</keyword>
<dbReference type="Pfam" id="PF05195">
    <property type="entry name" value="AMP_N"/>
    <property type="match status" value="1"/>
</dbReference>
<dbReference type="Gene3D" id="3.40.350.10">
    <property type="entry name" value="Creatinase/prolidase N-terminal domain"/>
    <property type="match status" value="1"/>
</dbReference>
<accession>A0A2Z4G8Q2</accession>
<evidence type="ECO:0000256" key="1">
    <source>
        <dbReference type="ARBA" id="ARBA00001424"/>
    </source>
</evidence>
<keyword evidence="9" id="KW-0464">Manganese</keyword>
<evidence type="ECO:0000256" key="9">
    <source>
        <dbReference type="ARBA" id="ARBA00023211"/>
    </source>
</evidence>
<dbReference type="PROSITE" id="PS00491">
    <property type="entry name" value="PROLINE_PEPTIDASE"/>
    <property type="match status" value="1"/>
</dbReference>
<evidence type="ECO:0000256" key="8">
    <source>
        <dbReference type="ARBA" id="ARBA00023049"/>
    </source>
</evidence>
<evidence type="ECO:0000256" key="2">
    <source>
        <dbReference type="ARBA" id="ARBA00001936"/>
    </source>
</evidence>
<evidence type="ECO:0000256" key="3">
    <source>
        <dbReference type="ARBA" id="ARBA00008766"/>
    </source>
</evidence>
<keyword evidence="7" id="KW-0378">Hydrolase</keyword>
<evidence type="ECO:0000256" key="5">
    <source>
        <dbReference type="ARBA" id="ARBA00022670"/>
    </source>
</evidence>
<evidence type="ECO:0000256" key="6">
    <source>
        <dbReference type="ARBA" id="ARBA00022723"/>
    </source>
</evidence>
<dbReference type="InterPro" id="IPR000994">
    <property type="entry name" value="Pept_M24"/>
</dbReference>
<keyword evidence="13" id="KW-1185">Reference proteome</keyword>
<dbReference type="InterPro" id="IPR036005">
    <property type="entry name" value="Creatinase/aminopeptidase-like"/>
</dbReference>
<evidence type="ECO:0000256" key="7">
    <source>
        <dbReference type="ARBA" id="ARBA00022801"/>
    </source>
</evidence>
<dbReference type="CDD" id="cd01087">
    <property type="entry name" value="Prolidase"/>
    <property type="match status" value="1"/>
</dbReference>
<dbReference type="Gene3D" id="3.90.230.10">
    <property type="entry name" value="Creatinase/methionine aminopeptidase superfamily"/>
    <property type="match status" value="1"/>
</dbReference>
<dbReference type="InterPro" id="IPR001131">
    <property type="entry name" value="Peptidase_M24B_aminopep-P_CS"/>
</dbReference>
<dbReference type="RefSeq" id="WP_111370636.1">
    <property type="nucleotide sequence ID" value="NZ_CP029480.1"/>
</dbReference>
<dbReference type="Proteomes" id="UP000249873">
    <property type="component" value="Chromosome"/>
</dbReference>
<dbReference type="InterPro" id="IPR029149">
    <property type="entry name" value="Creatin/AminoP/Spt16_N"/>
</dbReference>
<dbReference type="OrthoDB" id="9806388at2"/>
<dbReference type="SMART" id="SM01011">
    <property type="entry name" value="AMP_N"/>
    <property type="match status" value="1"/>
</dbReference>
<evidence type="ECO:0000256" key="4">
    <source>
        <dbReference type="ARBA" id="ARBA00012574"/>
    </source>
</evidence>
<dbReference type="PANTHER" id="PTHR43226">
    <property type="entry name" value="XAA-PRO AMINOPEPTIDASE 3"/>
    <property type="match status" value="1"/>
</dbReference>
<dbReference type="EC" id="3.4.11.9" evidence="4"/>
<proteinExistence type="inferred from homology"/>
<reference evidence="12 13" key="1">
    <citation type="submission" date="2018-05" db="EMBL/GenBank/DDBJ databases">
        <title>Complete genome sequence of Arcticibacterium luteifluviistationis SM1504T, a cytophagaceae bacterium isolated from Arctic surface seawater.</title>
        <authorList>
            <person name="Li Y."/>
            <person name="Qin Q.-L."/>
        </authorList>
    </citation>
    <scope>NUCLEOTIDE SEQUENCE [LARGE SCALE GENOMIC DNA]</scope>
    <source>
        <strain evidence="12 13">SM1504</strain>
    </source>
</reference>
<dbReference type="EMBL" id="CP029480">
    <property type="protein sequence ID" value="AWV97534.1"/>
    <property type="molecule type" value="Genomic_DNA"/>
</dbReference>
<comment type="cofactor">
    <cofactor evidence="2">
        <name>Mn(2+)</name>
        <dbReference type="ChEBI" id="CHEBI:29035"/>
    </cofactor>
</comment>
<evidence type="ECO:0000256" key="10">
    <source>
        <dbReference type="RuleBase" id="RU000590"/>
    </source>
</evidence>
<dbReference type="Pfam" id="PF00557">
    <property type="entry name" value="Peptidase_M24"/>
    <property type="match status" value="1"/>
</dbReference>